<dbReference type="RefSeq" id="WP_245812943.1">
    <property type="nucleotide sequence ID" value="NZ_JBHLVQ010000017.1"/>
</dbReference>
<protein>
    <submittedName>
        <fullName evidence="2">Uncharacterized protein</fullName>
    </submittedName>
</protein>
<dbReference type="Proteomes" id="UP000182835">
    <property type="component" value="Unassembled WGS sequence"/>
</dbReference>
<dbReference type="STRING" id="317010.RU96_GL001249"/>
<gene>
    <name evidence="2" type="ORF">RU96_GL001249</name>
</gene>
<accession>A0A1L8R3L0</accession>
<reference evidence="2 3" key="1">
    <citation type="submission" date="2014-12" db="EMBL/GenBank/DDBJ databases">
        <title>Draft genome sequences of 29 type strains of Enterococci.</title>
        <authorList>
            <person name="Zhong Z."/>
            <person name="Sun Z."/>
            <person name="Liu W."/>
            <person name="Zhang W."/>
            <person name="Zhang H."/>
        </authorList>
    </citation>
    <scope>NUCLEOTIDE SEQUENCE [LARGE SCALE GENOMIC DNA]</scope>
    <source>
        <strain evidence="2 3">DSM 21207</strain>
    </source>
</reference>
<proteinExistence type="predicted"/>
<evidence type="ECO:0000256" key="1">
    <source>
        <dbReference type="SAM" id="Phobius"/>
    </source>
</evidence>
<keyword evidence="1" id="KW-0812">Transmembrane</keyword>
<dbReference type="AlphaFoldDB" id="A0A1L8R3L0"/>
<keyword evidence="1" id="KW-1133">Transmembrane helix</keyword>
<comment type="caution">
    <text evidence="2">The sequence shown here is derived from an EMBL/GenBank/DDBJ whole genome shotgun (WGS) entry which is preliminary data.</text>
</comment>
<organism evidence="2 3">
    <name type="scientific">Enterococcus canintestini</name>
    <dbReference type="NCBI Taxonomy" id="317010"/>
    <lineage>
        <taxon>Bacteria</taxon>
        <taxon>Bacillati</taxon>
        <taxon>Bacillota</taxon>
        <taxon>Bacilli</taxon>
        <taxon>Lactobacillales</taxon>
        <taxon>Enterococcaceae</taxon>
        <taxon>Enterococcus</taxon>
    </lineage>
</organism>
<name>A0A1L8R3L0_9ENTE</name>
<feature type="transmembrane region" description="Helical" evidence="1">
    <location>
        <begin position="39"/>
        <end position="61"/>
    </location>
</feature>
<sequence length="174" mass="20652">MNEEKETVKSETAAKKDENTVFEDKFFEKGHFWLKLRTIVLTIIAWLGVVIPVYWTVTSTLLRHHKNVNPVWHYQEGIDTFYFLLKVFVLFFIAATIFTVLMTLRSNRRIKDKYSQKFTYDFDAMLTKRRALDQFYTERFGSFEKRATEKTYSVPPEKNITKEELDAILKKGGK</sequence>
<evidence type="ECO:0000313" key="2">
    <source>
        <dbReference type="EMBL" id="OJG14332.1"/>
    </source>
</evidence>
<dbReference type="EMBL" id="JXKG01000020">
    <property type="protein sequence ID" value="OJG14332.1"/>
    <property type="molecule type" value="Genomic_DNA"/>
</dbReference>
<evidence type="ECO:0000313" key="3">
    <source>
        <dbReference type="Proteomes" id="UP000182835"/>
    </source>
</evidence>
<keyword evidence="1" id="KW-0472">Membrane</keyword>
<feature type="transmembrane region" description="Helical" evidence="1">
    <location>
        <begin position="81"/>
        <end position="104"/>
    </location>
</feature>